<evidence type="ECO:0000256" key="1">
    <source>
        <dbReference type="SAM" id="Coils"/>
    </source>
</evidence>
<evidence type="ECO:0000313" key="2">
    <source>
        <dbReference type="EMBL" id="ODQ66232.1"/>
    </source>
</evidence>
<reference evidence="2 3" key="1">
    <citation type="journal article" date="2016" name="Proc. Natl. Acad. Sci. U.S.A.">
        <title>Comparative genomics of biotechnologically important yeasts.</title>
        <authorList>
            <person name="Riley R."/>
            <person name="Haridas S."/>
            <person name="Wolfe K.H."/>
            <person name="Lopes M.R."/>
            <person name="Hittinger C.T."/>
            <person name="Goeker M."/>
            <person name="Salamov A.A."/>
            <person name="Wisecaver J.H."/>
            <person name="Long T.M."/>
            <person name="Calvey C.H."/>
            <person name="Aerts A.L."/>
            <person name="Barry K.W."/>
            <person name="Choi C."/>
            <person name="Clum A."/>
            <person name="Coughlan A.Y."/>
            <person name="Deshpande S."/>
            <person name="Douglass A.P."/>
            <person name="Hanson S.J."/>
            <person name="Klenk H.-P."/>
            <person name="LaButti K.M."/>
            <person name="Lapidus A."/>
            <person name="Lindquist E.A."/>
            <person name="Lipzen A.M."/>
            <person name="Meier-Kolthoff J.P."/>
            <person name="Ohm R.A."/>
            <person name="Otillar R.P."/>
            <person name="Pangilinan J.L."/>
            <person name="Peng Y."/>
            <person name="Rokas A."/>
            <person name="Rosa C.A."/>
            <person name="Scheuner C."/>
            <person name="Sibirny A.A."/>
            <person name="Slot J.C."/>
            <person name="Stielow J.B."/>
            <person name="Sun H."/>
            <person name="Kurtzman C.P."/>
            <person name="Blackwell M."/>
            <person name="Grigoriev I.V."/>
            <person name="Jeffries T.W."/>
        </authorList>
    </citation>
    <scope>NUCLEOTIDE SEQUENCE [LARGE SCALE GENOMIC DNA]</scope>
    <source>
        <strain evidence="2 3">DSM 6958</strain>
    </source>
</reference>
<dbReference type="Proteomes" id="UP000095009">
    <property type="component" value="Unassembled WGS sequence"/>
</dbReference>
<organism evidence="2 3">
    <name type="scientific">Nadsonia fulvescens var. elongata DSM 6958</name>
    <dbReference type="NCBI Taxonomy" id="857566"/>
    <lineage>
        <taxon>Eukaryota</taxon>
        <taxon>Fungi</taxon>
        <taxon>Dikarya</taxon>
        <taxon>Ascomycota</taxon>
        <taxon>Saccharomycotina</taxon>
        <taxon>Dipodascomycetes</taxon>
        <taxon>Dipodascales</taxon>
        <taxon>Dipodascales incertae sedis</taxon>
        <taxon>Nadsonia</taxon>
    </lineage>
</organism>
<protein>
    <submittedName>
        <fullName evidence="2">Uncharacterized protein</fullName>
    </submittedName>
</protein>
<gene>
    <name evidence="2" type="ORF">NADFUDRAFT_50153</name>
</gene>
<proteinExistence type="predicted"/>
<dbReference type="EMBL" id="KV454408">
    <property type="protein sequence ID" value="ODQ66232.1"/>
    <property type="molecule type" value="Genomic_DNA"/>
</dbReference>
<evidence type="ECO:0000313" key="3">
    <source>
        <dbReference type="Proteomes" id="UP000095009"/>
    </source>
</evidence>
<dbReference type="OrthoDB" id="5398685at2759"/>
<keyword evidence="3" id="KW-1185">Reference proteome</keyword>
<name>A0A1E3PMR4_9ASCO</name>
<sequence length="115" mass="13109">MTRSQDINDDFTFYNNRQRISSKPVDNQQQQPVVGEANDIAAVYQELNKGEKIATELEQMLDSLDQKMELIMQMAASNSTTDNTRESEDMELLQRNIEEKYEELSLALASDESAA</sequence>
<accession>A0A1E3PMR4</accession>
<feature type="coiled-coil region" evidence="1">
    <location>
        <begin position="47"/>
        <end position="103"/>
    </location>
</feature>
<dbReference type="AlphaFoldDB" id="A0A1E3PMR4"/>
<keyword evidence="1" id="KW-0175">Coiled coil</keyword>